<dbReference type="EMBL" id="JAVXUP010004011">
    <property type="protein sequence ID" value="KAK2997739.1"/>
    <property type="molecule type" value="Genomic_DNA"/>
</dbReference>
<gene>
    <name evidence="1" type="ORF">RJ639_026045</name>
</gene>
<dbReference type="PANTHER" id="PTHR31170:SF25">
    <property type="entry name" value="BNAA09G04570D PROTEIN"/>
    <property type="match status" value="1"/>
</dbReference>
<evidence type="ECO:0000313" key="2">
    <source>
        <dbReference type="Proteomes" id="UP001188597"/>
    </source>
</evidence>
<dbReference type="AlphaFoldDB" id="A0AA88UXP3"/>
<accession>A0AA88UXP3</accession>
<dbReference type="InterPro" id="IPR004158">
    <property type="entry name" value="DUF247_pln"/>
</dbReference>
<organism evidence="1 2">
    <name type="scientific">Escallonia herrerae</name>
    <dbReference type="NCBI Taxonomy" id="1293975"/>
    <lineage>
        <taxon>Eukaryota</taxon>
        <taxon>Viridiplantae</taxon>
        <taxon>Streptophyta</taxon>
        <taxon>Embryophyta</taxon>
        <taxon>Tracheophyta</taxon>
        <taxon>Spermatophyta</taxon>
        <taxon>Magnoliopsida</taxon>
        <taxon>eudicotyledons</taxon>
        <taxon>Gunneridae</taxon>
        <taxon>Pentapetalae</taxon>
        <taxon>asterids</taxon>
        <taxon>campanulids</taxon>
        <taxon>Escalloniales</taxon>
        <taxon>Escalloniaceae</taxon>
        <taxon>Escallonia</taxon>
    </lineage>
</organism>
<dbReference type="Pfam" id="PF03140">
    <property type="entry name" value="DUF247"/>
    <property type="match status" value="1"/>
</dbReference>
<name>A0AA88UXP3_9ASTE</name>
<proteinExistence type="predicted"/>
<dbReference type="PANTHER" id="PTHR31170">
    <property type="entry name" value="BNAC04G53230D PROTEIN"/>
    <property type="match status" value="1"/>
</dbReference>
<sequence length="166" mass="19136">MRLLSILSSSDSEERWVNRISQSFEKEVAIHNVPVSVFSVPKAIRAVKPEAYTPQVIAFGPYHHMEPELYQMERYKIAAIKSFLSLEQILNFQELVIEKLKELVPIIRACYHKYLDHDGDALAWIIAFDGLFLLDILHGYGHVKHSQRKNLKQDAVLCGDVMMLEN</sequence>
<reference evidence="1" key="1">
    <citation type="submission" date="2022-12" db="EMBL/GenBank/DDBJ databases">
        <title>Draft genome assemblies for two species of Escallonia (Escalloniales).</title>
        <authorList>
            <person name="Chanderbali A."/>
            <person name="Dervinis C."/>
            <person name="Anghel I."/>
            <person name="Soltis D."/>
            <person name="Soltis P."/>
            <person name="Zapata F."/>
        </authorList>
    </citation>
    <scope>NUCLEOTIDE SEQUENCE</scope>
    <source>
        <strain evidence="1">UCBG64.0493</strain>
        <tissue evidence="1">Leaf</tissue>
    </source>
</reference>
<keyword evidence="2" id="KW-1185">Reference proteome</keyword>
<dbReference type="Proteomes" id="UP001188597">
    <property type="component" value="Unassembled WGS sequence"/>
</dbReference>
<comment type="caution">
    <text evidence="1">The sequence shown here is derived from an EMBL/GenBank/DDBJ whole genome shotgun (WGS) entry which is preliminary data.</text>
</comment>
<evidence type="ECO:0000313" key="1">
    <source>
        <dbReference type="EMBL" id="KAK2997739.1"/>
    </source>
</evidence>
<protein>
    <submittedName>
        <fullName evidence="1">Uncharacterized protein</fullName>
    </submittedName>
</protein>